<keyword evidence="3" id="KW-1185">Reference proteome</keyword>
<feature type="domain" description="N-acetyltransferase" evidence="1">
    <location>
        <begin position="107"/>
        <end position="232"/>
    </location>
</feature>
<evidence type="ECO:0000313" key="3">
    <source>
        <dbReference type="Proteomes" id="UP000199632"/>
    </source>
</evidence>
<dbReference type="GO" id="GO:0016747">
    <property type="term" value="F:acyltransferase activity, transferring groups other than amino-acyl groups"/>
    <property type="evidence" value="ECO:0007669"/>
    <property type="project" value="InterPro"/>
</dbReference>
<protein>
    <submittedName>
        <fullName evidence="2">FR47-like protein</fullName>
    </submittedName>
</protein>
<evidence type="ECO:0000313" key="2">
    <source>
        <dbReference type="EMBL" id="SDZ35426.1"/>
    </source>
</evidence>
<dbReference type="CDD" id="cd04301">
    <property type="entry name" value="NAT_SF"/>
    <property type="match status" value="1"/>
</dbReference>
<accession>A0A1H3SBN9</accession>
<dbReference type="InterPro" id="IPR000182">
    <property type="entry name" value="GNAT_dom"/>
</dbReference>
<proteinExistence type="predicted"/>
<dbReference type="InterPro" id="IPR013653">
    <property type="entry name" value="GCN5-like_dom"/>
</dbReference>
<dbReference type="SUPFAM" id="SSF55729">
    <property type="entry name" value="Acyl-CoA N-acyltransferases (Nat)"/>
    <property type="match status" value="1"/>
</dbReference>
<sequence>MAEPLVGRDAVLAAVDGHPYARLLMGDTNDITGVRVGSTVVWLTPAGTAACALGNAAEAVAAIPLIGDDSTRRWHLPQVGGALPVEVEFRDDWDFRWTSAPPPVRVGEERAAPVADDAAISALLDVAFPSTMTRPGDPLVRSWWAIREGSEVVACAADRSRGGIGFLSAIAVHPDARGRGLGAAVTAALTRRLVAEFGVAALGVMTDNVLANTMYAALGYTSSIPRTTVGLA</sequence>
<gene>
    <name evidence="2" type="ORF">SAMN05421684_4808</name>
</gene>
<reference evidence="3" key="1">
    <citation type="submission" date="2016-10" db="EMBL/GenBank/DDBJ databases">
        <authorList>
            <person name="Varghese N."/>
            <person name="Submissions S."/>
        </authorList>
    </citation>
    <scope>NUCLEOTIDE SEQUENCE [LARGE SCALE GENOMIC DNA]</scope>
    <source>
        <strain evidence="3">DSM 44718</strain>
    </source>
</reference>
<dbReference type="OrthoDB" id="3700890at2"/>
<dbReference type="RefSeq" id="WP_090796992.1">
    <property type="nucleotide sequence ID" value="NZ_BOND01000035.1"/>
</dbReference>
<dbReference type="STRING" id="137265.SAMN05421684_4808"/>
<dbReference type="EMBL" id="FNQB01000002">
    <property type="protein sequence ID" value="SDZ35426.1"/>
    <property type="molecule type" value="Genomic_DNA"/>
</dbReference>
<evidence type="ECO:0000259" key="1">
    <source>
        <dbReference type="PROSITE" id="PS51186"/>
    </source>
</evidence>
<dbReference type="InterPro" id="IPR016181">
    <property type="entry name" value="Acyl_CoA_acyltransferase"/>
</dbReference>
<name>A0A1H3SBN9_9ACTN</name>
<dbReference type="Proteomes" id="UP000199632">
    <property type="component" value="Unassembled WGS sequence"/>
</dbReference>
<organism evidence="2 3">
    <name type="scientific">Asanoa ishikariensis</name>
    <dbReference type="NCBI Taxonomy" id="137265"/>
    <lineage>
        <taxon>Bacteria</taxon>
        <taxon>Bacillati</taxon>
        <taxon>Actinomycetota</taxon>
        <taxon>Actinomycetes</taxon>
        <taxon>Micromonosporales</taxon>
        <taxon>Micromonosporaceae</taxon>
        <taxon>Asanoa</taxon>
    </lineage>
</organism>
<dbReference type="Pfam" id="PF08445">
    <property type="entry name" value="FR47"/>
    <property type="match status" value="1"/>
</dbReference>
<dbReference type="AlphaFoldDB" id="A0A1H3SBN9"/>
<dbReference type="PROSITE" id="PS51186">
    <property type="entry name" value="GNAT"/>
    <property type="match status" value="1"/>
</dbReference>
<dbReference type="Gene3D" id="3.40.630.30">
    <property type="match status" value="1"/>
</dbReference>